<keyword evidence="1" id="KW-0175">Coiled coil</keyword>
<proteinExistence type="predicted"/>
<dbReference type="AlphaFoldDB" id="A0A2H3G769"/>
<dbReference type="Proteomes" id="UP000219602">
    <property type="component" value="Unassembled WGS sequence"/>
</dbReference>
<comment type="caution">
    <text evidence="2">The sequence shown here is derived from an EMBL/GenBank/DDBJ whole genome shotgun (WGS) entry which is preliminary data.</text>
</comment>
<organism evidence="2 3">
    <name type="scientific">Fusarium oxysporum f. sp. radicis-cucumerinum</name>
    <dbReference type="NCBI Taxonomy" id="327505"/>
    <lineage>
        <taxon>Eukaryota</taxon>
        <taxon>Fungi</taxon>
        <taxon>Dikarya</taxon>
        <taxon>Ascomycota</taxon>
        <taxon>Pezizomycotina</taxon>
        <taxon>Sordariomycetes</taxon>
        <taxon>Hypocreomycetidae</taxon>
        <taxon>Hypocreales</taxon>
        <taxon>Nectriaceae</taxon>
        <taxon>Fusarium</taxon>
        <taxon>Fusarium oxysporum species complex</taxon>
    </lineage>
</organism>
<sequence length="345" mass="38819">MVSAKTNLGAVGTLSHRPVNHAHYRTIINSKATKNSVNTPRRWTRRATSHSYVKDTRQPSCLIKDDIEGDAAVTSDSEDQPGPTKRKLTDDILEIADDLSTEAIDTSDQASKRTYNMLGAEDTSLQKPKGSDILVPSTLSQEEERENSIPFDFPDVVKMSLSLETIGQLKKRLNDEETQVEEARSAVIEAQVKELRAKVEKYAIERVLGDVERSVRQLQAASHHPAMSRAENNQGDAVIDSIFANFRDELEKASESKAKKEVLNVVLKHKCEELEASRQSVKEYEHQVKVLMEDLEKQQRAFALRRRLTASLLCADPETGVFGTELEFQLRQLDREPLDTDSGRY</sequence>
<reference evidence="2 3" key="2">
    <citation type="journal article" date="2017" name="Sci. Rep.">
        <title>A mobile pathogenicity chromosome in Fusarium oxysporum for infection of multiple cucurbit species.</title>
        <authorList>
            <person name="van Dam P."/>
            <person name="Fokkens L."/>
            <person name="Ayukawa Y."/>
            <person name="van der Gragt M."/>
            <person name="Ter Horst A."/>
            <person name="Brankovics B."/>
            <person name="Houterman P.M."/>
            <person name="Arie T."/>
            <person name="Rep M."/>
        </authorList>
    </citation>
    <scope>NUCLEOTIDE SEQUENCE [LARGE SCALE GENOMIC DNA]</scope>
    <source>
        <strain evidence="2 3">Forc016</strain>
    </source>
</reference>
<protein>
    <submittedName>
        <fullName evidence="2">Uncharacterized protein</fullName>
    </submittedName>
</protein>
<feature type="coiled-coil region" evidence="1">
    <location>
        <begin position="267"/>
        <end position="301"/>
    </location>
</feature>
<evidence type="ECO:0000256" key="1">
    <source>
        <dbReference type="SAM" id="Coils"/>
    </source>
</evidence>
<evidence type="ECO:0000313" key="3">
    <source>
        <dbReference type="Proteomes" id="UP000219602"/>
    </source>
</evidence>
<feature type="coiled-coil region" evidence="1">
    <location>
        <begin position="166"/>
        <end position="205"/>
    </location>
</feature>
<dbReference type="EMBL" id="MABQ02000013">
    <property type="protein sequence ID" value="PCD21493.1"/>
    <property type="molecule type" value="Genomic_DNA"/>
</dbReference>
<accession>A0A2H3G769</accession>
<evidence type="ECO:0000313" key="2">
    <source>
        <dbReference type="EMBL" id="PCD21493.1"/>
    </source>
</evidence>
<reference evidence="2 3" key="1">
    <citation type="journal article" date="2016" name="Environ. Microbiol.">
        <title>Effector profiles distinguish formae speciales of Fusarium oxysporum.</title>
        <authorList>
            <person name="van Dam P."/>
            <person name="Fokkens L."/>
            <person name="Schmidt S.M."/>
            <person name="Linmans J.H."/>
            <person name="Kistler H.C."/>
            <person name="Ma L.J."/>
            <person name="Rep M."/>
        </authorList>
    </citation>
    <scope>NUCLEOTIDE SEQUENCE [LARGE SCALE GENOMIC DNA]</scope>
    <source>
        <strain evidence="2 3">Forc016</strain>
    </source>
</reference>
<name>A0A2H3G769_FUSOX</name>
<gene>
    <name evidence="2" type="ORF">AU210_016455</name>
</gene>